<protein>
    <submittedName>
        <fullName evidence="1">Uncharacterized protein</fullName>
    </submittedName>
</protein>
<dbReference type="EMBL" id="BJYS01000039">
    <property type="protein sequence ID" value="GEO06545.1"/>
    <property type="molecule type" value="Genomic_DNA"/>
</dbReference>
<comment type="caution">
    <text evidence="1">The sequence shown here is derived from an EMBL/GenBank/DDBJ whole genome shotgun (WGS) entry which is preliminary data.</text>
</comment>
<gene>
    <name evidence="1" type="ORF">AAE02nite_42090</name>
</gene>
<evidence type="ECO:0000313" key="1">
    <source>
        <dbReference type="EMBL" id="GEO06545.1"/>
    </source>
</evidence>
<dbReference type="Proteomes" id="UP000321532">
    <property type="component" value="Unassembled WGS sequence"/>
</dbReference>
<proteinExistence type="predicted"/>
<sequence>MAKPDCKWFLKEVTLTQISLVKFILNNPKFYLDNNYNYQTMKKATPP</sequence>
<organism evidence="1 2">
    <name type="scientific">Adhaeribacter aerolatus</name>
    <dbReference type="NCBI Taxonomy" id="670289"/>
    <lineage>
        <taxon>Bacteria</taxon>
        <taxon>Pseudomonadati</taxon>
        <taxon>Bacteroidota</taxon>
        <taxon>Cytophagia</taxon>
        <taxon>Cytophagales</taxon>
        <taxon>Hymenobacteraceae</taxon>
        <taxon>Adhaeribacter</taxon>
    </lineage>
</organism>
<accession>A0A512B3K6</accession>
<evidence type="ECO:0000313" key="2">
    <source>
        <dbReference type="Proteomes" id="UP000321532"/>
    </source>
</evidence>
<dbReference type="AlphaFoldDB" id="A0A512B3K6"/>
<keyword evidence="2" id="KW-1185">Reference proteome</keyword>
<reference evidence="1 2" key="1">
    <citation type="submission" date="2019-07" db="EMBL/GenBank/DDBJ databases">
        <title>Whole genome shotgun sequence of Adhaeribacter aerolatus NBRC 106133.</title>
        <authorList>
            <person name="Hosoyama A."/>
            <person name="Uohara A."/>
            <person name="Ohji S."/>
            <person name="Ichikawa N."/>
        </authorList>
    </citation>
    <scope>NUCLEOTIDE SEQUENCE [LARGE SCALE GENOMIC DNA]</scope>
    <source>
        <strain evidence="1 2">NBRC 106133</strain>
    </source>
</reference>
<name>A0A512B3K6_9BACT</name>